<evidence type="ECO:0000256" key="1">
    <source>
        <dbReference type="ARBA" id="ARBA00004123"/>
    </source>
</evidence>
<dbReference type="Gene3D" id="1.10.10.60">
    <property type="entry name" value="Homeodomain-like"/>
    <property type="match status" value="1"/>
</dbReference>
<evidence type="ECO:0000256" key="7">
    <source>
        <dbReference type="SAM" id="MobiDB-lite"/>
    </source>
</evidence>
<keyword evidence="4 5" id="KW-0539">Nucleus</keyword>
<evidence type="ECO:0000256" key="2">
    <source>
        <dbReference type="ARBA" id="ARBA00023125"/>
    </source>
</evidence>
<protein>
    <recommendedName>
        <fullName evidence="8">Homeobox domain-containing protein</fullName>
    </recommendedName>
</protein>
<dbReference type="InterPro" id="IPR051306">
    <property type="entry name" value="Homeobox_regulator"/>
</dbReference>
<dbReference type="InterPro" id="IPR001356">
    <property type="entry name" value="HD"/>
</dbReference>
<dbReference type="InterPro" id="IPR009057">
    <property type="entry name" value="Homeodomain-like_sf"/>
</dbReference>
<keyword evidence="2 5" id="KW-0238">DNA-binding</keyword>
<proteinExistence type="predicted"/>
<dbReference type="GO" id="GO:0005634">
    <property type="term" value="C:nucleus"/>
    <property type="evidence" value="ECO:0007669"/>
    <property type="project" value="UniProtKB-SubCell"/>
</dbReference>
<organism evidence="9">
    <name type="scientific">Phaeocystis antarctica</name>
    <dbReference type="NCBI Taxonomy" id="33657"/>
    <lineage>
        <taxon>Eukaryota</taxon>
        <taxon>Haptista</taxon>
        <taxon>Haptophyta</taxon>
        <taxon>Prymnesiophyceae</taxon>
        <taxon>Phaeocystales</taxon>
        <taxon>Phaeocystaceae</taxon>
        <taxon>Phaeocystis</taxon>
    </lineage>
</organism>
<feature type="domain" description="Homeobox" evidence="8">
    <location>
        <begin position="5"/>
        <end position="65"/>
    </location>
</feature>
<dbReference type="GO" id="GO:0000977">
    <property type="term" value="F:RNA polymerase II transcription regulatory region sequence-specific DNA binding"/>
    <property type="evidence" value="ECO:0007669"/>
    <property type="project" value="TreeGrafter"/>
</dbReference>
<dbReference type="PROSITE" id="PS50071">
    <property type="entry name" value="HOMEOBOX_2"/>
    <property type="match status" value="1"/>
</dbReference>
<evidence type="ECO:0000313" key="9">
    <source>
        <dbReference type="EMBL" id="CAD8495258.1"/>
    </source>
</evidence>
<keyword evidence="3 5" id="KW-0371">Homeobox</keyword>
<evidence type="ECO:0000256" key="4">
    <source>
        <dbReference type="ARBA" id="ARBA00023242"/>
    </source>
</evidence>
<accession>A0A7S0EUI9</accession>
<dbReference type="EMBL" id="HBEP01023641">
    <property type="protein sequence ID" value="CAD8495258.1"/>
    <property type="molecule type" value="Transcribed_RNA"/>
</dbReference>
<reference evidence="9" key="1">
    <citation type="submission" date="2021-01" db="EMBL/GenBank/DDBJ databases">
        <authorList>
            <person name="Corre E."/>
            <person name="Pelletier E."/>
            <person name="Niang G."/>
            <person name="Scheremetjew M."/>
            <person name="Finn R."/>
            <person name="Kale V."/>
            <person name="Holt S."/>
            <person name="Cochrane G."/>
            <person name="Meng A."/>
            <person name="Brown T."/>
            <person name="Cohen L."/>
        </authorList>
    </citation>
    <scope>NUCLEOTIDE SEQUENCE</scope>
    <source>
        <strain evidence="9">CCMP1374</strain>
    </source>
</reference>
<comment type="subcellular location">
    <subcellularLocation>
        <location evidence="1 5 6">Nucleus</location>
    </subcellularLocation>
</comment>
<dbReference type="CDD" id="cd00086">
    <property type="entry name" value="homeodomain"/>
    <property type="match status" value="1"/>
</dbReference>
<name>A0A7S0EUI9_9EUKA</name>
<evidence type="ECO:0000256" key="5">
    <source>
        <dbReference type="PROSITE-ProRule" id="PRU00108"/>
    </source>
</evidence>
<dbReference type="SMART" id="SM00389">
    <property type="entry name" value="HOX"/>
    <property type="match status" value="1"/>
</dbReference>
<dbReference type="PANTHER" id="PTHR46123:SF4">
    <property type="entry name" value="MIX-TYPE HOMEOBOX GENE 1-RELATED"/>
    <property type="match status" value="1"/>
</dbReference>
<dbReference type="PANTHER" id="PTHR46123">
    <property type="entry name" value="MIX-TYPE HOMEOBOX GENE 1-RELATED"/>
    <property type="match status" value="1"/>
</dbReference>
<evidence type="ECO:0000256" key="3">
    <source>
        <dbReference type="ARBA" id="ARBA00023155"/>
    </source>
</evidence>
<gene>
    <name evidence="9" type="ORF">PANT1444_LOCUS13376</name>
</gene>
<dbReference type="GO" id="GO:0000981">
    <property type="term" value="F:DNA-binding transcription factor activity, RNA polymerase II-specific"/>
    <property type="evidence" value="ECO:0007669"/>
    <property type="project" value="TreeGrafter"/>
</dbReference>
<dbReference type="Pfam" id="PF00046">
    <property type="entry name" value="Homeodomain"/>
    <property type="match status" value="1"/>
</dbReference>
<sequence length="210" mass="23341">MQVIGKGNSSRWILDAFDRAALEHAFRLDPFPNASARQQLGLELNVSPRQIQVWFQNRRQREKLQNAGRLPNTQRVDSPPEVDASFTGMKQKRDILHMLKDMRPATLQMQMQQHLTHAQAQLLTQATTFRVLSADPQQPVGGVQPIIMPASPQTSPPASPPADQQLELAPEPKRACHADAMVGGPWLLPSAPWVKPDDGLMMLSTVATCF</sequence>
<evidence type="ECO:0000256" key="6">
    <source>
        <dbReference type="RuleBase" id="RU000682"/>
    </source>
</evidence>
<feature type="region of interest" description="Disordered" evidence="7">
    <location>
        <begin position="64"/>
        <end position="85"/>
    </location>
</feature>
<dbReference type="AlphaFoldDB" id="A0A7S0EUI9"/>
<evidence type="ECO:0000259" key="8">
    <source>
        <dbReference type="PROSITE" id="PS50071"/>
    </source>
</evidence>
<dbReference type="SUPFAM" id="SSF46689">
    <property type="entry name" value="Homeodomain-like"/>
    <property type="match status" value="1"/>
</dbReference>
<feature type="DNA-binding region" description="Homeobox" evidence="5">
    <location>
        <begin position="7"/>
        <end position="66"/>
    </location>
</feature>